<dbReference type="InterPro" id="IPR015590">
    <property type="entry name" value="Aldehyde_DH_dom"/>
</dbReference>
<evidence type="ECO:0000313" key="6">
    <source>
        <dbReference type="EMBL" id="KCV70674.1"/>
    </source>
</evidence>
<keyword evidence="4" id="KW-0472">Membrane</keyword>
<reference evidence="6" key="1">
    <citation type="submission" date="2013-04" db="EMBL/GenBank/DDBJ databases">
        <title>The Genome Sequence of Fonticula alba ATCC 38817.</title>
        <authorList>
            <consortium name="The Broad Institute Genomics Platform"/>
            <person name="Russ C."/>
            <person name="Cuomo C."/>
            <person name="Burger G."/>
            <person name="Gray M.W."/>
            <person name="Holland P.W.H."/>
            <person name="King N."/>
            <person name="Lang F.B.F."/>
            <person name="Roger A.J."/>
            <person name="Ruiz-Trillo I."/>
            <person name="Brown M."/>
            <person name="Walker B."/>
            <person name="Young S."/>
            <person name="Zeng Q."/>
            <person name="Gargeya S."/>
            <person name="Fitzgerald M."/>
            <person name="Haas B."/>
            <person name="Abouelleil A."/>
            <person name="Allen A.W."/>
            <person name="Alvarado L."/>
            <person name="Arachchi H.M."/>
            <person name="Berlin A.M."/>
            <person name="Chapman S.B."/>
            <person name="Gainer-Dewar J."/>
            <person name="Goldberg J."/>
            <person name="Griggs A."/>
            <person name="Gujja S."/>
            <person name="Hansen M."/>
            <person name="Howarth C."/>
            <person name="Imamovic A."/>
            <person name="Ireland A."/>
            <person name="Larimer J."/>
            <person name="McCowan C."/>
            <person name="Murphy C."/>
            <person name="Pearson M."/>
            <person name="Poon T.W."/>
            <person name="Priest M."/>
            <person name="Roberts A."/>
            <person name="Saif S."/>
            <person name="Shea T."/>
            <person name="Sisk P."/>
            <person name="Sykes S."/>
            <person name="Wortman J."/>
            <person name="Nusbaum C."/>
            <person name="Birren B."/>
        </authorList>
    </citation>
    <scope>NUCLEOTIDE SEQUENCE [LARGE SCALE GENOMIC DNA]</scope>
    <source>
        <strain evidence="6">ATCC 38817</strain>
    </source>
</reference>
<comment type="similarity">
    <text evidence="3">Belongs to the aldehyde dehydrogenase family.</text>
</comment>
<dbReference type="eggNOG" id="KOG2454">
    <property type="taxonomic scope" value="Eukaryota"/>
</dbReference>
<evidence type="ECO:0000259" key="5">
    <source>
        <dbReference type="Pfam" id="PF00171"/>
    </source>
</evidence>
<organism evidence="6">
    <name type="scientific">Fonticula alba</name>
    <name type="common">Slime mold</name>
    <dbReference type="NCBI Taxonomy" id="691883"/>
    <lineage>
        <taxon>Eukaryota</taxon>
        <taxon>Rotosphaerida</taxon>
        <taxon>Fonticulaceae</taxon>
        <taxon>Fonticula</taxon>
    </lineage>
</organism>
<dbReference type="PROSITE" id="PS00070">
    <property type="entry name" value="ALDEHYDE_DEHYDR_CYS"/>
    <property type="match status" value="1"/>
</dbReference>
<dbReference type="Gene3D" id="3.40.309.10">
    <property type="entry name" value="Aldehyde Dehydrogenase, Chain A, domain 2"/>
    <property type="match status" value="1"/>
</dbReference>
<dbReference type="FunFam" id="3.40.309.10:FF:000024">
    <property type="entry name" value="Betaine aldehyde dehydrogenase"/>
    <property type="match status" value="1"/>
</dbReference>
<evidence type="ECO:0000256" key="4">
    <source>
        <dbReference type="SAM" id="Phobius"/>
    </source>
</evidence>
<dbReference type="Proteomes" id="UP000030693">
    <property type="component" value="Unassembled WGS sequence"/>
</dbReference>
<keyword evidence="7" id="KW-1185">Reference proteome</keyword>
<feature type="transmembrane region" description="Helical" evidence="4">
    <location>
        <begin position="26"/>
        <end position="44"/>
    </location>
</feature>
<feature type="domain" description="Aldehyde dehydrogenase" evidence="5">
    <location>
        <begin position="87"/>
        <end position="553"/>
    </location>
</feature>
<evidence type="ECO:0000256" key="1">
    <source>
        <dbReference type="ARBA" id="ARBA00023002"/>
    </source>
</evidence>
<dbReference type="EMBL" id="KB932204">
    <property type="protein sequence ID" value="KCV70674.1"/>
    <property type="molecule type" value="Genomic_DNA"/>
</dbReference>
<accession>A0A058Z8P4</accession>
<dbReference type="CDD" id="cd07098">
    <property type="entry name" value="ALDH_F15-22"/>
    <property type="match status" value="1"/>
</dbReference>
<evidence type="ECO:0000313" key="7">
    <source>
        <dbReference type="Proteomes" id="UP000030693"/>
    </source>
</evidence>
<dbReference type="RefSeq" id="XP_009495190.1">
    <property type="nucleotide sequence ID" value="XM_009496915.1"/>
</dbReference>
<keyword evidence="4" id="KW-1133">Transmembrane helix</keyword>
<name>A0A058Z8P4_FONAL</name>
<dbReference type="OrthoDB" id="310895at2759"/>
<proteinExistence type="inferred from homology"/>
<gene>
    <name evidence="6" type="ORF">H696_03029</name>
</gene>
<dbReference type="PROSITE" id="PS00687">
    <property type="entry name" value="ALDEHYDE_DEHYDR_GLU"/>
    <property type="match status" value="1"/>
</dbReference>
<dbReference type="Pfam" id="PF00171">
    <property type="entry name" value="Aldedh"/>
    <property type="match status" value="1"/>
</dbReference>
<evidence type="ECO:0000256" key="3">
    <source>
        <dbReference type="RuleBase" id="RU003345"/>
    </source>
</evidence>
<sequence>MTTCYVSAATIQAKAVVAHAVANPGMALLAAALLAAVVAGLVSARASYIRTGGKSIPDLNLPRPVEITADWKPSFIEVNDCKSPSNPRMIQCYDPTTGYFLGNIPAMNKADVDGIIKRAYEVGAVWAKTTFAERRRVLLTLQKYIIANQDMLAKIASRDSGKTTVDSSFGEILVTLEKIRWTVSEGEAALKTEYRKPPALMMHRIAQVQYEPLVAVGAIVSWNYPLHNLISPLISSMFAGNATVVKVSEHTSWSATFFANMIRAAFVACGHSPDLLQIVTGFADAGDALVRGGLRKITFIGSPFVGKKIMNAASDNLTPVILELGGKDPIILCDDCNLGQAVNLTMRGTFQNSGQNCIGIERVIVHKKIYDQYVEAVKPKVEALRQGSPLEDIDVDVGAMRMVSELDRLEALVDDAVSKGARLLVGGSRSLVSKWPKGQYFAPTLLVDVTTDMKIANQEVFGPILLVMRFEDDDDAVRIANSTTFGLGSSVFSMDTARTKSIISRLDVGMSNQNDYAVNYLCQSLPFGGVKDSGFGCIGGYEGLRGLCHAKVVTLDRFPFVQTDLPPLLQYPISRVSPDFTTALCSFFYGSGVGNFLTSALKLASLAASAPAPKKKD</sequence>
<dbReference type="GeneID" id="20527754"/>
<evidence type="ECO:0000256" key="2">
    <source>
        <dbReference type="PROSITE-ProRule" id="PRU10007"/>
    </source>
</evidence>
<dbReference type="PANTHER" id="PTHR11699">
    <property type="entry name" value="ALDEHYDE DEHYDROGENASE-RELATED"/>
    <property type="match status" value="1"/>
</dbReference>
<dbReference type="SUPFAM" id="SSF53720">
    <property type="entry name" value="ALDH-like"/>
    <property type="match status" value="1"/>
</dbReference>
<dbReference type="InterPro" id="IPR016160">
    <property type="entry name" value="Ald_DH_CS_CYS"/>
</dbReference>
<dbReference type="OMA" id="ILMRGTF"/>
<dbReference type="InterPro" id="IPR029510">
    <property type="entry name" value="Ald_DH_CS_GLU"/>
</dbReference>
<dbReference type="AlphaFoldDB" id="A0A058Z8P4"/>
<dbReference type="InterPro" id="IPR016163">
    <property type="entry name" value="Ald_DH_C"/>
</dbReference>
<keyword evidence="1 3" id="KW-0560">Oxidoreductase</keyword>
<protein>
    <recommendedName>
        <fullName evidence="5">Aldehyde dehydrogenase domain-containing protein</fullName>
    </recommendedName>
</protein>
<feature type="active site" evidence="2">
    <location>
        <position position="323"/>
    </location>
</feature>
<keyword evidence="4" id="KW-0812">Transmembrane</keyword>
<dbReference type="InterPro" id="IPR016162">
    <property type="entry name" value="Ald_DH_N"/>
</dbReference>
<dbReference type="GO" id="GO:0016620">
    <property type="term" value="F:oxidoreductase activity, acting on the aldehyde or oxo group of donors, NAD or NADP as acceptor"/>
    <property type="evidence" value="ECO:0007669"/>
    <property type="project" value="InterPro"/>
</dbReference>
<dbReference type="STRING" id="691883.A0A058Z8P4"/>
<dbReference type="Gene3D" id="3.40.605.10">
    <property type="entry name" value="Aldehyde Dehydrogenase, Chain A, domain 1"/>
    <property type="match status" value="1"/>
</dbReference>
<dbReference type="InterPro" id="IPR016161">
    <property type="entry name" value="Ald_DH/histidinol_DH"/>
</dbReference>